<keyword evidence="2" id="KW-0812">Transmembrane</keyword>
<feature type="transmembrane region" description="Helical" evidence="2">
    <location>
        <begin position="255"/>
        <end position="276"/>
    </location>
</feature>
<dbReference type="Pfam" id="PF04235">
    <property type="entry name" value="DUF418"/>
    <property type="match status" value="1"/>
</dbReference>
<organism evidence="4 5">
    <name type="scientific">Kineococcus mangrovi</name>
    <dbReference type="NCBI Taxonomy" id="1660183"/>
    <lineage>
        <taxon>Bacteria</taxon>
        <taxon>Bacillati</taxon>
        <taxon>Actinomycetota</taxon>
        <taxon>Actinomycetes</taxon>
        <taxon>Kineosporiales</taxon>
        <taxon>Kineosporiaceae</taxon>
        <taxon>Kineococcus</taxon>
    </lineage>
</organism>
<protein>
    <submittedName>
        <fullName evidence="4">DUF418 domain-containing protein</fullName>
    </submittedName>
</protein>
<dbReference type="EMBL" id="JBGGTQ010000004">
    <property type="protein sequence ID" value="MEZ0492799.1"/>
    <property type="molecule type" value="Genomic_DNA"/>
</dbReference>
<dbReference type="Proteomes" id="UP001566476">
    <property type="component" value="Unassembled WGS sequence"/>
</dbReference>
<proteinExistence type="predicted"/>
<keyword evidence="2" id="KW-1133">Transmembrane helix</keyword>
<keyword evidence="5" id="KW-1185">Reference proteome</keyword>
<dbReference type="InterPro" id="IPR007349">
    <property type="entry name" value="DUF418"/>
</dbReference>
<feature type="transmembrane region" description="Helical" evidence="2">
    <location>
        <begin position="157"/>
        <end position="179"/>
    </location>
</feature>
<dbReference type="InterPro" id="IPR052529">
    <property type="entry name" value="Bact_Transport_Assoc"/>
</dbReference>
<feature type="transmembrane region" description="Helical" evidence="2">
    <location>
        <begin position="362"/>
        <end position="385"/>
    </location>
</feature>
<feature type="domain" description="DUF418" evidence="3">
    <location>
        <begin position="240"/>
        <end position="403"/>
    </location>
</feature>
<evidence type="ECO:0000256" key="1">
    <source>
        <dbReference type="SAM" id="MobiDB-lite"/>
    </source>
</evidence>
<evidence type="ECO:0000313" key="4">
    <source>
        <dbReference type="EMBL" id="MEZ0492799.1"/>
    </source>
</evidence>
<feature type="transmembrane region" description="Helical" evidence="2">
    <location>
        <begin position="68"/>
        <end position="91"/>
    </location>
</feature>
<sequence>MDSTGRRTAPIATPTPLDARSPAPDVARGALLLLIAVANAPLHLWGTAPGAFGAHPVEGGVADRVVQTLALVLVDGRTYPVFAFLFGYGIVQLHRRQHTAGVPHDEARRLLRRRHGWMVAFGAVHALLLWSGDVIGAYGLIGLVLTAAFLDRRDRTIAVWVGILTGLLLLSTALVGAWASATAPTGPATVDGDLTALPEPAAMEDHLLAAAVRFGYWLLQLLLDWLLLVMPLAVLVAFLAARHQVLERPADHLRLLRWTAVTGIAVGWGAGSVTALQNLGVLRADGSVGLGLLLLQNCAGLACGLGYAALFGLLAVRWGARRGPVVRALQATGRRSMTCYLAQSVVFAPLMSAWGLGWGQHLSSWSIALVAVATWAATVALAVALERAGRRGPAETLLRRLTYPRPAVADAR</sequence>
<feature type="transmembrane region" description="Helical" evidence="2">
    <location>
        <begin position="134"/>
        <end position="150"/>
    </location>
</feature>
<keyword evidence="2" id="KW-0472">Membrane</keyword>
<accession>A0ABV4I299</accession>
<evidence type="ECO:0000259" key="3">
    <source>
        <dbReference type="Pfam" id="PF04235"/>
    </source>
</evidence>
<evidence type="ECO:0000256" key="2">
    <source>
        <dbReference type="SAM" id="Phobius"/>
    </source>
</evidence>
<evidence type="ECO:0000313" key="5">
    <source>
        <dbReference type="Proteomes" id="UP001566476"/>
    </source>
</evidence>
<gene>
    <name evidence="4" type="ORF">AB2L28_11185</name>
</gene>
<feature type="transmembrane region" description="Helical" evidence="2">
    <location>
        <begin position="337"/>
        <end position="356"/>
    </location>
</feature>
<reference evidence="4 5" key="1">
    <citation type="submission" date="2024-07" db="EMBL/GenBank/DDBJ databases">
        <authorList>
            <person name="Thanompreechachai J."/>
            <person name="Duangmal K."/>
        </authorList>
    </citation>
    <scope>NUCLEOTIDE SEQUENCE [LARGE SCALE GENOMIC DNA]</scope>
    <source>
        <strain evidence="4 5">TBRC 1896</strain>
    </source>
</reference>
<comment type="caution">
    <text evidence="4">The sequence shown here is derived from an EMBL/GenBank/DDBJ whole genome shotgun (WGS) entry which is preliminary data.</text>
</comment>
<name>A0ABV4I299_9ACTN</name>
<dbReference type="PANTHER" id="PTHR30590:SF2">
    <property type="entry name" value="INNER MEMBRANE PROTEIN"/>
    <property type="match status" value="1"/>
</dbReference>
<dbReference type="PANTHER" id="PTHR30590">
    <property type="entry name" value="INNER MEMBRANE PROTEIN"/>
    <property type="match status" value="1"/>
</dbReference>
<feature type="transmembrane region" description="Helical" evidence="2">
    <location>
        <begin position="288"/>
        <end position="316"/>
    </location>
</feature>
<dbReference type="RefSeq" id="WP_370718809.1">
    <property type="nucleotide sequence ID" value="NZ_JBGGTQ010000004.1"/>
</dbReference>
<feature type="transmembrane region" description="Helical" evidence="2">
    <location>
        <begin position="225"/>
        <end position="243"/>
    </location>
</feature>
<feature type="region of interest" description="Disordered" evidence="1">
    <location>
        <begin position="1"/>
        <end position="20"/>
    </location>
</feature>